<feature type="compositionally biased region" description="Basic and acidic residues" evidence="2">
    <location>
        <begin position="291"/>
        <end position="307"/>
    </location>
</feature>
<comment type="caution">
    <text evidence="3">The sequence shown here is derived from an EMBL/GenBank/DDBJ whole genome shotgun (WGS) entry which is preliminary data.</text>
</comment>
<organism evidence="3 4">
    <name type="scientific">Lentinula raphanica</name>
    <dbReference type="NCBI Taxonomy" id="153919"/>
    <lineage>
        <taxon>Eukaryota</taxon>
        <taxon>Fungi</taxon>
        <taxon>Dikarya</taxon>
        <taxon>Basidiomycota</taxon>
        <taxon>Agaricomycotina</taxon>
        <taxon>Agaricomycetes</taxon>
        <taxon>Agaricomycetidae</taxon>
        <taxon>Agaricales</taxon>
        <taxon>Marasmiineae</taxon>
        <taxon>Omphalotaceae</taxon>
        <taxon>Lentinula</taxon>
    </lineage>
</organism>
<feature type="coiled-coil region" evidence="1">
    <location>
        <begin position="210"/>
        <end position="251"/>
    </location>
</feature>
<dbReference type="Proteomes" id="UP001163846">
    <property type="component" value="Unassembled WGS sequence"/>
</dbReference>
<feature type="compositionally biased region" description="Basic and acidic residues" evidence="2">
    <location>
        <begin position="421"/>
        <end position="453"/>
    </location>
</feature>
<evidence type="ECO:0000256" key="1">
    <source>
        <dbReference type="SAM" id="Coils"/>
    </source>
</evidence>
<dbReference type="AlphaFoldDB" id="A0AA38NZW2"/>
<feature type="compositionally biased region" description="Acidic residues" evidence="2">
    <location>
        <begin position="901"/>
        <end position="921"/>
    </location>
</feature>
<reference evidence="3" key="1">
    <citation type="submission" date="2022-08" db="EMBL/GenBank/DDBJ databases">
        <authorList>
            <consortium name="DOE Joint Genome Institute"/>
            <person name="Min B."/>
            <person name="Riley R."/>
            <person name="Sierra-Patev S."/>
            <person name="Naranjo-Ortiz M."/>
            <person name="Looney B."/>
            <person name="Konkel Z."/>
            <person name="Slot J.C."/>
            <person name="Sakamoto Y."/>
            <person name="Steenwyk J.L."/>
            <person name="Rokas A."/>
            <person name="Carro J."/>
            <person name="Camarero S."/>
            <person name="Ferreira P."/>
            <person name="Molpeceres G."/>
            <person name="Ruiz-Duenas F.J."/>
            <person name="Serrano A."/>
            <person name="Henrissat B."/>
            <person name="Drula E."/>
            <person name="Hughes K.W."/>
            <person name="Mata J.L."/>
            <person name="Ishikawa N.K."/>
            <person name="Vargas-Isla R."/>
            <person name="Ushijima S."/>
            <person name="Smith C.A."/>
            <person name="Ahrendt S."/>
            <person name="Andreopoulos W."/>
            <person name="He G."/>
            <person name="Labutti K."/>
            <person name="Lipzen A."/>
            <person name="Ng V."/>
            <person name="Sandor L."/>
            <person name="Barry K."/>
            <person name="Martinez A.T."/>
            <person name="Xiao Y."/>
            <person name="Gibbons J.G."/>
            <person name="Terashima K."/>
            <person name="Hibbett D.S."/>
            <person name="Grigoriev I.V."/>
        </authorList>
    </citation>
    <scope>NUCLEOTIDE SEQUENCE</scope>
    <source>
        <strain evidence="3">TFB9207</strain>
    </source>
</reference>
<evidence type="ECO:0000313" key="4">
    <source>
        <dbReference type="Proteomes" id="UP001163846"/>
    </source>
</evidence>
<feature type="region of interest" description="Disordered" evidence="2">
    <location>
        <begin position="855"/>
        <end position="881"/>
    </location>
</feature>
<feature type="compositionally biased region" description="Low complexity" evidence="2">
    <location>
        <begin position="592"/>
        <end position="612"/>
    </location>
</feature>
<name>A0AA38NZW2_9AGAR</name>
<feature type="region of interest" description="Disordered" evidence="2">
    <location>
        <begin position="895"/>
        <end position="921"/>
    </location>
</feature>
<feature type="region of interest" description="Disordered" evidence="2">
    <location>
        <begin position="39"/>
        <end position="95"/>
    </location>
</feature>
<evidence type="ECO:0000256" key="2">
    <source>
        <dbReference type="SAM" id="MobiDB-lite"/>
    </source>
</evidence>
<feature type="region of interest" description="Disordered" evidence="2">
    <location>
        <begin position="577"/>
        <end position="616"/>
    </location>
</feature>
<keyword evidence="4" id="KW-1185">Reference proteome</keyword>
<feature type="compositionally biased region" description="Polar residues" evidence="2">
    <location>
        <begin position="39"/>
        <end position="53"/>
    </location>
</feature>
<feature type="region of interest" description="Disordered" evidence="2">
    <location>
        <begin position="259"/>
        <end position="359"/>
    </location>
</feature>
<feature type="compositionally biased region" description="Low complexity" evidence="2">
    <location>
        <begin position="68"/>
        <end position="80"/>
    </location>
</feature>
<feature type="compositionally biased region" description="Polar residues" evidence="2">
    <location>
        <begin position="856"/>
        <end position="880"/>
    </location>
</feature>
<feature type="region of interest" description="Disordered" evidence="2">
    <location>
        <begin position="413"/>
        <end position="474"/>
    </location>
</feature>
<accession>A0AA38NZW2</accession>
<feature type="region of interest" description="Disordered" evidence="2">
    <location>
        <begin position="1"/>
        <end position="26"/>
    </location>
</feature>
<proteinExistence type="predicted"/>
<dbReference type="EMBL" id="MU806646">
    <property type="protein sequence ID" value="KAJ3833719.1"/>
    <property type="molecule type" value="Genomic_DNA"/>
</dbReference>
<protein>
    <submittedName>
        <fullName evidence="3">Uncharacterized protein</fullName>
    </submittedName>
</protein>
<gene>
    <name evidence="3" type="ORF">F5878DRAFT_698950</name>
</gene>
<evidence type="ECO:0000313" key="3">
    <source>
        <dbReference type="EMBL" id="KAJ3833719.1"/>
    </source>
</evidence>
<sequence length="921" mass="102731">MSHTPAGSSNLPGPSGPQNTTFNGSYGSEELQNVAHATQNTSGLPDFNPNNPEISGLSGGGPHTGIFPLQLQQQPAQQAPFHHSLPHPQQAPPPIQYQHSPIPFQPLGFTQPNQPFQGMAPPPPQMSTPLRISLGNIIAHAEGCAICTSYVAHMAMASTTDEFNEVMTQRDNRIRGSNHSSSSGTCNHEPLIHSLQEQLTSLQGIRDLERQTMNDRILALELERDEYRNRYHQEREQVDDLTRENGELNESRRYWKYRYGTPERETEPNHPGPSSSGTSRSQPASQVTQSDNRRSKPNPDRKGKGREAPMIPLEQRLTSVTEVERREPSIPLSQRLSPMREDTDLPEVPAPTNASSDAGSVVIRLPQNTLSQEFNPHSHALVEEGSGRTAKPYEGPYASAPAGLTRLKLPELSDVSDDSEPDPHPNRLKGEARLRQNRINKEAKKRMYEDSVRRNKALGLPPPQKHGKRSKKREFDALRRTVSKDEFQPPSTAEEVDTINHALRESDSFQPPRLMWRTMQGMRRMYEHARAIPAINRNDLEKALVSRFNYIPRWYNEALADQKKKPFVFPTMQPPRIATDHAQDAPTTSIDPAGSSTASGGTTTMGSSPTTSRSRLQTRLMEVKYQRSWEGLHEDHPIEEWAERIIHSTNSNHLPGMRVETVDYKFAANTRGIRGMLSVQRLLPNVLGLNDAASIEATIYIHLVLCELVFLPGTYEHILAAPGLSPHNTHRPGPLPMYAGPVGVEQIAFDLALRGYTSSHLNDMALYLMWWVEDIAHQIPELGTAIQQQFVHVVRDVFIQHAHRGVPRSTPTYSEQYMFSDGTTRDNIESAGRFGELQLIVESLRLKADRLAPQAVETNKSGSASNKPPETPTAEITAQAEQDIVADVPETVDWDKVTHDEDGDPILDYGDGDDTGMDMAR</sequence>
<feature type="compositionally biased region" description="Polar residues" evidence="2">
    <location>
        <begin position="272"/>
        <end position="290"/>
    </location>
</feature>
<keyword evidence="1" id="KW-0175">Coiled coil</keyword>